<reference evidence="2" key="1">
    <citation type="submission" date="2017-09" db="EMBL/GenBank/DDBJ databases">
        <title>Metaegenomics of thermophilic ammonia-oxidizing enrichment culture.</title>
        <authorList>
            <person name="Kato S."/>
            <person name="Suzuki K."/>
        </authorList>
    </citation>
    <scope>NUCLEOTIDE SEQUENCE [LARGE SCALE GENOMIC DNA]</scope>
</reference>
<comment type="caution">
    <text evidence="1">The sequence shown here is derived from an EMBL/GenBank/DDBJ whole genome shotgun (WGS) entry which is preliminary data.</text>
</comment>
<dbReference type="EMBL" id="BEHT01000015">
    <property type="protein sequence ID" value="GBC98752.1"/>
    <property type="molecule type" value="Genomic_DNA"/>
</dbReference>
<evidence type="ECO:0000313" key="2">
    <source>
        <dbReference type="Proteomes" id="UP000236173"/>
    </source>
</evidence>
<gene>
    <name evidence="1" type="ORF">HRbin17_01266</name>
</gene>
<dbReference type="Proteomes" id="UP000236173">
    <property type="component" value="Unassembled WGS sequence"/>
</dbReference>
<dbReference type="AlphaFoldDB" id="A0A2H5XC42"/>
<name>A0A2H5XC42_9BACT</name>
<protein>
    <submittedName>
        <fullName evidence="1">Uncharacterized protein</fullName>
    </submittedName>
</protein>
<evidence type="ECO:0000313" key="1">
    <source>
        <dbReference type="EMBL" id="GBC98752.1"/>
    </source>
</evidence>
<organism evidence="1 2">
    <name type="scientific">Candidatus Fervidibacter japonicus</name>
    <dbReference type="NCBI Taxonomy" id="2035412"/>
    <lineage>
        <taxon>Bacteria</taxon>
        <taxon>Candidatus Fervidibacterota</taxon>
        <taxon>Candidatus Fervidibacter</taxon>
    </lineage>
</organism>
<accession>A0A2H5XC42</accession>
<proteinExistence type="predicted"/>
<sequence>MADFKPSSQLESCVERKDLPLKMEFEWGYLWTEVEVLSGEVQVFWSF</sequence>